<accession>A0A024GQ60</accession>
<dbReference type="PANTHER" id="PTHR28618:SF1">
    <property type="entry name" value="CENTROSOMAL PROTEIN POC5"/>
    <property type="match status" value="1"/>
</dbReference>
<evidence type="ECO:0000256" key="3">
    <source>
        <dbReference type="ARBA" id="ARBA00014910"/>
    </source>
</evidence>
<dbReference type="InterPro" id="IPR033351">
    <property type="entry name" value="POC5"/>
</dbReference>
<reference evidence="13 14" key="1">
    <citation type="submission" date="2012-05" db="EMBL/GenBank/DDBJ databases">
        <title>Recombination and specialization in a pathogen metapopulation.</title>
        <authorList>
            <person name="Gardiner A."/>
            <person name="Kemen E."/>
            <person name="Schultz-Larsen T."/>
            <person name="MacLean D."/>
            <person name="Van Oosterhout C."/>
            <person name="Jones J.D.G."/>
        </authorList>
    </citation>
    <scope>NUCLEOTIDE SEQUENCE [LARGE SCALE GENOMIC DNA]</scope>
    <source>
        <strain evidence="13 14">Ac Nc2</strain>
    </source>
</reference>
<feature type="region of interest" description="Disordered" evidence="12">
    <location>
        <begin position="399"/>
        <end position="442"/>
    </location>
</feature>
<gene>
    <name evidence="13" type="ORF">BN9_101130</name>
</gene>
<evidence type="ECO:0000256" key="11">
    <source>
        <dbReference type="SAM" id="Coils"/>
    </source>
</evidence>
<feature type="coiled-coil region" evidence="11">
    <location>
        <begin position="118"/>
        <end position="152"/>
    </location>
</feature>
<evidence type="ECO:0000256" key="2">
    <source>
        <dbReference type="ARBA" id="ARBA00010411"/>
    </source>
</evidence>
<dbReference type="AlphaFoldDB" id="A0A024GQ60"/>
<sequence>MGEANEWKELHRQISTISSASMNNTNCLPNKSFYKVECNEDVSNKRGNECGDILKEATLKSVDLHAELLHQQKLPDYDILQRNLDRAHENMKAIIFSYFVNTQQQLSDSHEIERKKLLATHSNEVILLEKRVEELQQRLHKSNEIVTRNQNKHNHIIKALCARSMYLDRMWRGSYSSRLIFQCWKNHIQSRRRRAAVLHAKSYRNRTHTLRSILNFWRNETLTSKSSRQNAEGRKRQMDDRIALMSEYQSQITALQNDLQIARQMADQAGGKQRQMEEDLRKIFLRGVSAMNIEALSLFRHQHTTKHIDGEDAQTPLSMYKDAEGLVESDLRKPQGFDEVRAMRKCVNDERLSEDKVLESCLSRAELPVKKPVEHADMQLKLQKLIATSQEQLKQIQRQHKHIAPSSDRHISSDTMRKLNMSRGPHAATCQDPSQRLDSKHS</sequence>
<keyword evidence="5" id="KW-0677">Repeat</keyword>
<evidence type="ECO:0000313" key="14">
    <source>
        <dbReference type="Proteomes" id="UP000053237"/>
    </source>
</evidence>
<proteinExistence type="inferred from homology"/>
<evidence type="ECO:0000256" key="5">
    <source>
        <dbReference type="ARBA" id="ARBA00022737"/>
    </source>
</evidence>
<evidence type="ECO:0000256" key="6">
    <source>
        <dbReference type="ARBA" id="ARBA00023054"/>
    </source>
</evidence>
<name>A0A024GQ60_9STRA</name>
<evidence type="ECO:0000256" key="10">
    <source>
        <dbReference type="ARBA" id="ARBA00049959"/>
    </source>
</evidence>
<evidence type="ECO:0000256" key="8">
    <source>
        <dbReference type="ARBA" id="ARBA00023306"/>
    </source>
</evidence>
<dbReference type="PANTHER" id="PTHR28618">
    <property type="entry name" value="CENTROSOMAL PROTEIN POC5"/>
    <property type="match status" value="1"/>
</dbReference>
<organism evidence="13 14">
    <name type="scientific">Albugo candida</name>
    <dbReference type="NCBI Taxonomy" id="65357"/>
    <lineage>
        <taxon>Eukaryota</taxon>
        <taxon>Sar</taxon>
        <taxon>Stramenopiles</taxon>
        <taxon>Oomycota</taxon>
        <taxon>Peronosporomycetes</taxon>
        <taxon>Albuginales</taxon>
        <taxon>Albuginaceae</taxon>
        <taxon>Albugo</taxon>
    </lineage>
</organism>
<comment type="function">
    <text evidence="10">Essential for the assembly of the distal half of centrioles, required for centriole elongation. Acts as a negative regulator of centriole elongation.</text>
</comment>
<keyword evidence="7" id="KW-0206">Cytoskeleton</keyword>
<protein>
    <recommendedName>
        <fullName evidence="3">Centrosomal protein POC5</fullName>
    </recommendedName>
    <alternativeName>
        <fullName evidence="9">Protein of centriole 5</fullName>
    </alternativeName>
</protein>
<dbReference type="EMBL" id="CAIX01000255">
    <property type="protein sequence ID" value="CCI48904.1"/>
    <property type="molecule type" value="Genomic_DNA"/>
</dbReference>
<comment type="caution">
    <text evidence="13">The sequence shown here is derived from an EMBL/GenBank/DDBJ whole genome shotgun (WGS) entry which is preliminary data.</text>
</comment>
<dbReference type="Proteomes" id="UP000053237">
    <property type="component" value="Unassembled WGS sequence"/>
</dbReference>
<keyword evidence="4" id="KW-0963">Cytoplasm</keyword>
<evidence type="ECO:0000313" key="13">
    <source>
        <dbReference type="EMBL" id="CCI48904.1"/>
    </source>
</evidence>
<comment type="subcellular location">
    <subcellularLocation>
        <location evidence="1">Cytoplasm</location>
        <location evidence="1">Cytoskeleton</location>
        <location evidence="1">Microtubule organizing center</location>
        <location evidence="1">Centrosome</location>
        <location evidence="1">Centriole</location>
    </subcellularLocation>
</comment>
<keyword evidence="14" id="KW-1185">Reference proteome</keyword>
<keyword evidence="8" id="KW-0131">Cell cycle</keyword>
<evidence type="ECO:0000256" key="4">
    <source>
        <dbReference type="ARBA" id="ARBA00022490"/>
    </source>
</evidence>
<dbReference type="OrthoDB" id="68908at2759"/>
<evidence type="ECO:0000256" key="1">
    <source>
        <dbReference type="ARBA" id="ARBA00004114"/>
    </source>
</evidence>
<feature type="compositionally biased region" description="Basic and acidic residues" evidence="12">
    <location>
        <begin position="407"/>
        <end position="417"/>
    </location>
</feature>
<dbReference type="GO" id="GO:0005814">
    <property type="term" value="C:centriole"/>
    <property type="evidence" value="ECO:0007669"/>
    <property type="project" value="UniProtKB-SubCell"/>
</dbReference>
<evidence type="ECO:0000256" key="7">
    <source>
        <dbReference type="ARBA" id="ARBA00023212"/>
    </source>
</evidence>
<evidence type="ECO:0000256" key="9">
    <source>
        <dbReference type="ARBA" id="ARBA00031694"/>
    </source>
</evidence>
<dbReference type="InParanoid" id="A0A024GQ60"/>
<comment type="similarity">
    <text evidence="2">Belongs to the POC5 family.</text>
</comment>
<evidence type="ECO:0000256" key="12">
    <source>
        <dbReference type="SAM" id="MobiDB-lite"/>
    </source>
</evidence>
<keyword evidence="6 11" id="KW-0175">Coiled coil</keyword>